<comment type="caution">
    <text evidence="3">The sequence shown here is derived from an EMBL/GenBank/DDBJ whole genome shotgun (WGS) entry which is preliminary data.</text>
</comment>
<keyword evidence="2" id="KW-0378">Hydrolase</keyword>
<evidence type="ECO:0000256" key="2">
    <source>
        <dbReference type="ARBA" id="ARBA00022801"/>
    </source>
</evidence>
<comment type="similarity">
    <text evidence="1">Belongs to the DNase II family.</text>
</comment>
<evidence type="ECO:0000256" key="1">
    <source>
        <dbReference type="ARBA" id="ARBA00007527"/>
    </source>
</evidence>
<dbReference type="CDD" id="cd09121">
    <property type="entry name" value="PLDc_DNaseII_2"/>
    <property type="match status" value="1"/>
</dbReference>
<dbReference type="Proteomes" id="UP001608902">
    <property type="component" value="Unassembled WGS sequence"/>
</dbReference>
<dbReference type="PANTHER" id="PTHR10858">
    <property type="entry name" value="DEOXYRIBONUCLEASE II"/>
    <property type="match status" value="1"/>
</dbReference>
<dbReference type="Pfam" id="PF03265">
    <property type="entry name" value="DNase_II"/>
    <property type="match status" value="1"/>
</dbReference>
<sequence length="382" mass="43306">MISYQYFLAALSLVSVKTIESRISCRNNEGDPVDWFVGYKLPVTNEHKTSLKGIEFIYAGPHSQSWTTPLNISSEQNAVGATLAQLYKNDTSNVWIAYNDDHPGDSHSDAYRAHAKGVLLFDVQTGFLFIHSVPNFPSVPSYSYPKSGHRYGQSFLCVTLKTDSLTELGTQLQYMQPSIYWSNIPSPLAVKYPDIAQVIARRRFRPRKPYTSVARLTSQDGIQFTSYVKHKKFNKDLYADLVVPETRTPLVAETWLNGAEDLPSNCSSGHEVFNVREENVLGRSFESSKDHAKWAASTNKQVPFVCIGDINRQPSQFDRGGGALCFENTQIWRLFNSSVRRVESCPINDVQTQIKKDSHTEDVSFIHEWLDAFKNWWNKITG</sequence>
<evidence type="ECO:0000313" key="3">
    <source>
        <dbReference type="EMBL" id="MFH4980824.1"/>
    </source>
</evidence>
<accession>A0ABD6EU64</accession>
<dbReference type="CDD" id="cd09120">
    <property type="entry name" value="PLDc_DNaseII_1"/>
    <property type="match status" value="1"/>
</dbReference>
<keyword evidence="4" id="KW-1185">Reference proteome</keyword>
<dbReference type="GO" id="GO:0006259">
    <property type="term" value="P:DNA metabolic process"/>
    <property type="evidence" value="ECO:0007669"/>
    <property type="project" value="UniProtKB-ARBA"/>
</dbReference>
<name>A0ABD6EU64_9BILA</name>
<protein>
    <submittedName>
        <fullName evidence="3">Uncharacterized protein</fullName>
    </submittedName>
</protein>
<reference evidence="3 4" key="1">
    <citation type="submission" date="2024-08" db="EMBL/GenBank/DDBJ databases">
        <title>Gnathostoma spinigerum genome.</title>
        <authorList>
            <person name="Gonzalez-Bertolin B."/>
            <person name="Monzon S."/>
            <person name="Zaballos A."/>
            <person name="Jimenez P."/>
            <person name="Dekumyoy P."/>
            <person name="Varona S."/>
            <person name="Cuesta I."/>
            <person name="Sumanam S."/>
            <person name="Adisakwattana P."/>
            <person name="Gasser R.B."/>
            <person name="Hernandez-Gonzalez A."/>
            <person name="Young N.D."/>
            <person name="Perteguer M.J."/>
        </authorList>
    </citation>
    <scope>NUCLEOTIDE SEQUENCE [LARGE SCALE GENOMIC DNA]</scope>
    <source>
        <strain evidence="3">AL3</strain>
        <tissue evidence="3">Liver</tissue>
    </source>
</reference>
<dbReference type="AlphaFoldDB" id="A0ABD6EU64"/>
<dbReference type="EMBL" id="JBGFUD010006147">
    <property type="protein sequence ID" value="MFH4980824.1"/>
    <property type="molecule type" value="Genomic_DNA"/>
</dbReference>
<evidence type="ECO:0000313" key="4">
    <source>
        <dbReference type="Proteomes" id="UP001608902"/>
    </source>
</evidence>
<proteinExistence type="inferred from homology"/>
<gene>
    <name evidence="3" type="ORF">AB6A40_007533</name>
</gene>
<organism evidence="3 4">
    <name type="scientific">Gnathostoma spinigerum</name>
    <dbReference type="NCBI Taxonomy" id="75299"/>
    <lineage>
        <taxon>Eukaryota</taxon>
        <taxon>Metazoa</taxon>
        <taxon>Ecdysozoa</taxon>
        <taxon>Nematoda</taxon>
        <taxon>Chromadorea</taxon>
        <taxon>Rhabditida</taxon>
        <taxon>Spirurina</taxon>
        <taxon>Gnathostomatomorpha</taxon>
        <taxon>Gnathostomatoidea</taxon>
        <taxon>Gnathostomatidae</taxon>
        <taxon>Gnathostoma</taxon>
    </lineage>
</organism>
<dbReference type="PANTHER" id="PTHR10858:SF30">
    <property type="entry name" value="CELL-DEATH-RELATED NUCLEASE 7"/>
    <property type="match status" value="1"/>
</dbReference>
<dbReference type="InterPro" id="IPR004947">
    <property type="entry name" value="DNase_II"/>
</dbReference>
<dbReference type="GO" id="GO:0016787">
    <property type="term" value="F:hydrolase activity"/>
    <property type="evidence" value="ECO:0007669"/>
    <property type="project" value="UniProtKB-KW"/>
</dbReference>